<keyword evidence="3" id="KW-1185">Reference proteome</keyword>
<evidence type="ECO:0000313" key="3">
    <source>
        <dbReference type="Proteomes" id="UP000784294"/>
    </source>
</evidence>
<accession>A0A448X7C1</accession>
<feature type="region of interest" description="Disordered" evidence="1">
    <location>
        <begin position="1"/>
        <end position="53"/>
    </location>
</feature>
<name>A0A448X7C1_9PLAT</name>
<organism evidence="2 3">
    <name type="scientific">Protopolystoma xenopodis</name>
    <dbReference type="NCBI Taxonomy" id="117903"/>
    <lineage>
        <taxon>Eukaryota</taxon>
        <taxon>Metazoa</taxon>
        <taxon>Spiralia</taxon>
        <taxon>Lophotrochozoa</taxon>
        <taxon>Platyhelminthes</taxon>
        <taxon>Monogenea</taxon>
        <taxon>Polyopisthocotylea</taxon>
        <taxon>Polystomatidea</taxon>
        <taxon>Polystomatidae</taxon>
        <taxon>Protopolystoma</taxon>
    </lineage>
</organism>
<feature type="compositionally biased region" description="Polar residues" evidence="1">
    <location>
        <begin position="145"/>
        <end position="154"/>
    </location>
</feature>
<sequence length="187" mass="18987">MRQMFGDSTPTGGESSNSLSEATLTQAPRTLEASTSTSPAPFCQTPSSLGQHTLEETPLRGSSLSPAAAAASTLAVGNNHTAHLATSLSLASTHQHPNWPPPEQIVDTTPALMSPGCQGPAHTLSAAMETGSTGKTASKGAEVNCNKSVSSGPNSRHPGQGHSFGSSRGFSDLVSMCEKCVSSGVLL</sequence>
<evidence type="ECO:0000313" key="2">
    <source>
        <dbReference type="EMBL" id="VEL29980.1"/>
    </source>
</evidence>
<reference evidence="2" key="1">
    <citation type="submission" date="2018-11" db="EMBL/GenBank/DDBJ databases">
        <authorList>
            <consortium name="Pathogen Informatics"/>
        </authorList>
    </citation>
    <scope>NUCLEOTIDE SEQUENCE</scope>
</reference>
<feature type="region of interest" description="Disordered" evidence="1">
    <location>
        <begin position="130"/>
        <end position="164"/>
    </location>
</feature>
<dbReference type="AlphaFoldDB" id="A0A448X7C1"/>
<gene>
    <name evidence="2" type="ORF">PXEA_LOCUS23420</name>
</gene>
<feature type="compositionally biased region" description="Polar residues" evidence="1">
    <location>
        <begin position="1"/>
        <end position="51"/>
    </location>
</feature>
<dbReference type="EMBL" id="CAAALY010108222">
    <property type="protein sequence ID" value="VEL29980.1"/>
    <property type="molecule type" value="Genomic_DNA"/>
</dbReference>
<evidence type="ECO:0000256" key="1">
    <source>
        <dbReference type="SAM" id="MobiDB-lite"/>
    </source>
</evidence>
<proteinExistence type="predicted"/>
<comment type="caution">
    <text evidence="2">The sequence shown here is derived from an EMBL/GenBank/DDBJ whole genome shotgun (WGS) entry which is preliminary data.</text>
</comment>
<dbReference type="Proteomes" id="UP000784294">
    <property type="component" value="Unassembled WGS sequence"/>
</dbReference>
<protein>
    <submittedName>
        <fullName evidence="2">Uncharacterized protein</fullName>
    </submittedName>
</protein>